<dbReference type="Pfam" id="PF10751">
    <property type="entry name" value="DUF2535"/>
    <property type="match status" value="1"/>
</dbReference>
<evidence type="ECO:0000313" key="2">
    <source>
        <dbReference type="Proteomes" id="UP001646157"/>
    </source>
</evidence>
<accession>A0ABS2N8R2</accession>
<protein>
    <recommendedName>
        <fullName evidence="3">DUF2535 family protein</fullName>
    </recommendedName>
</protein>
<dbReference type="RefSeq" id="WP_205168429.1">
    <property type="nucleotide sequence ID" value="NZ_JAFBDZ010000001.1"/>
</dbReference>
<dbReference type="EMBL" id="JAFBDZ010000001">
    <property type="protein sequence ID" value="MBM7584251.1"/>
    <property type="molecule type" value="Genomic_DNA"/>
</dbReference>
<keyword evidence="2" id="KW-1185">Reference proteome</keyword>
<evidence type="ECO:0008006" key="3">
    <source>
        <dbReference type="Google" id="ProtNLM"/>
    </source>
</evidence>
<reference evidence="1 2" key="1">
    <citation type="submission" date="2021-01" db="EMBL/GenBank/DDBJ databases">
        <title>Genomic Encyclopedia of Type Strains, Phase IV (KMG-IV): sequencing the most valuable type-strain genomes for metagenomic binning, comparative biology and taxonomic classification.</title>
        <authorList>
            <person name="Goeker M."/>
        </authorList>
    </citation>
    <scope>NUCLEOTIDE SEQUENCE [LARGE SCALE GENOMIC DNA]</scope>
    <source>
        <strain evidence="1 2">DSM 24834</strain>
    </source>
</reference>
<evidence type="ECO:0000313" key="1">
    <source>
        <dbReference type="EMBL" id="MBM7584251.1"/>
    </source>
</evidence>
<organism evidence="1 2">
    <name type="scientific">Rossellomorea pakistanensis</name>
    <dbReference type="NCBI Taxonomy" id="992288"/>
    <lineage>
        <taxon>Bacteria</taxon>
        <taxon>Bacillati</taxon>
        <taxon>Bacillota</taxon>
        <taxon>Bacilli</taxon>
        <taxon>Bacillales</taxon>
        <taxon>Bacillaceae</taxon>
        <taxon>Rossellomorea</taxon>
    </lineage>
</organism>
<proteinExistence type="predicted"/>
<dbReference type="InterPro" id="IPR019687">
    <property type="entry name" value="DUF2535"/>
</dbReference>
<dbReference type="Proteomes" id="UP001646157">
    <property type="component" value="Unassembled WGS sequence"/>
</dbReference>
<sequence length="83" mass="10115">MITKSFEFKTKAGQRVKILEIPVLEEDNPLYFKVNTRLQQFIMYVNHEKSQKKTFCFRDYLKRAVKWSEYEQIYQCVKLKNNA</sequence>
<name>A0ABS2N8R2_9BACI</name>
<comment type="caution">
    <text evidence="1">The sequence shown here is derived from an EMBL/GenBank/DDBJ whole genome shotgun (WGS) entry which is preliminary data.</text>
</comment>
<gene>
    <name evidence="1" type="ORF">JOC86_000788</name>
</gene>